<dbReference type="InterPro" id="IPR011990">
    <property type="entry name" value="TPR-like_helical_dom_sf"/>
</dbReference>
<keyword evidence="10" id="KW-1185">Reference proteome</keyword>
<comment type="caution">
    <text evidence="9">The sequence shown here is derived from an EMBL/GenBank/DDBJ whole genome shotgun (WGS) entry which is preliminary data.</text>
</comment>
<dbReference type="InterPro" id="IPR006634">
    <property type="entry name" value="TLC-dom"/>
</dbReference>
<feature type="transmembrane region" description="Helical" evidence="7">
    <location>
        <begin position="229"/>
        <end position="255"/>
    </location>
</feature>
<evidence type="ECO:0000313" key="9">
    <source>
        <dbReference type="EMBL" id="PRW59145.1"/>
    </source>
</evidence>
<feature type="compositionally biased region" description="Low complexity" evidence="6">
    <location>
        <begin position="637"/>
        <end position="648"/>
    </location>
</feature>
<protein>
    <submittedName>
        <fullName evidence="9">LAG1 longevity assurance-like protein 3</fullName>
    </submittedName>
</protein>
<feature type="compositionally biased region" description="Polar residues" evidence="6">
    <location>
        <begin position="627"/>
        <end position="636"/>
    </location>
</feature>
<keyword evidence="3 7" id="KW-1133">Transmembrane helix</keyword>
<accession>A0A2P6TYK7</accession>
<feature type="transmembrane region" description="Helical" evidence="7">
    <location>
        <begin position="175"/>
        <end position="192"/>
    </location>
</feature>
<keyword evidence="2 5" id="KW-0812">Transmembrane</keyword>
<evidence type="ECO:0000313" key="10">
    <source>
        <dbReference type="Proteomes" id="UP000239899"/>
    </source>
</evidence>
<dbReference type="Proteomes" id="UP000239899">
    <property type="component" value="Unassembled WGS sequence"/>
</dbReference>
<evidence type="ECO:0000256" key="3">
    <source>
        <dbReference type="ARBA" id="ARBA00022989"/>
    </source>
</evidence>
<dbReference type="SMART" id="SM00724">
    <property type="entry name" value="TLC"/>
    <property type="match status" value="1"/>
</dbReference>
<gene>
    <name evidence="9" type="ORF">C2E21_2208</name>
</gene>
<evidence type="ECO:0000256" key="5">
    <source>
        <dbReference type="PROSITE-ProRule" id="PRU00205"/>
    </source>
</evidence>
<dbReference type="EMBL" id="LHPG02000004">
    <property type="protein sequence ID" value="PRW59145.1"/>
    <property type="molecule type" value="Genomic_DNA"/>
</dbReference>
<dbReference type="GO" id="GO:0046513">
    <property type="term" value="P:ceramide biosynthetic process"/>
    <property type="evidence" value="ECO:0007669"/>
    <property type="project" value="InterPro"/>
</dbReference>
<feature type="transmembrane region" description="Helical" evidence="7">
    <location>
        <begin position="276"/>
        <end position="297"/>
    </location>
</feature>
<sequence>MLSWKEWGEWLAPRALDVEPLLERAFKGSGLLQGGVSDYLVALAVACAFPVMRFLMDRNVYGPIAHWVLRVPRGDPKKTDARVSQEQRDTLDKFKESAYKCGVQVCFTVVLLVIGLSKPWFYDTKLYWGECSSWPCDVPVSYGERFIYCLVLGFYVQAVPMLFLWETKRKDRLEVFAHHVATIILIAYSYYLNLTRVGVMVLVCHESNDIFLEAAKMARYAKHEAMTTFIFVVFMLSWFASRVFMFPVFVIYSTLFESVERAQLLGVADSIQPHHTILNGFLIFLFCLHVYWSYLILRIAVKQLTTGGAEDIREVEEEAARQKQRKQPATPKDKRVASADQQLMLFTSAYGRRTRFQHLANLVFLLRRSVATRDWRRVAALAATLLASDRPENVGEKWMFRHPDSRARVAEALEAGWLLLQHQRDALSYEQTRRYLQQWATFQIAPAGKEAVLLQLARYCQGQGHATDAWDFLSTQHFSTAAAEAQRHALMGGIRAEAWMQAVRGAAEQMAVVQHPTGSPNKRRRGGPQRAAAWEPWQHNAHVMARAGRMARELHEQAVESCQKSLELQPEATQVAHMLAQLQLAAGDAKGALATARRQHEQVPADADAAGLLALLLVAQPAQHSTAQQLSQQHASQGLEEGGQQQPGPLSIEAAAEAASCLIQLLAVDPSSHAAAAALLALHAQQPLPAALLLEGCCYYLEGQPPTWLPSLLELRAWQHLAAALLQAAALVVEHQQRLSELQQRRQALLPRSLHEAQRQLQGRQQGEGSSRQQQRWAELQELAEAAVEAQGQLRLVLQAYERCCSIMQGRLWWRDAHLLPQPAETVAAALQTGSADPAIVLALAAVNAFVHPLWQRRAVQQWR</sequence>
<dbReference type="SUPFAM" id="SSF48452">
    <property type="entry name" value="TPR-like"/>
    <property type="match status" value="1"/>
</dbReference>
<feature type="domain" description="TLC" evidence="8">
    <location>
        <begin position="92"/>
        <end position="305"/>
    </location>
</feature>
<evidence type="ECO:0000256" key="7">
    <source>
        <dbReference type="SAM" id="Phobius"/>
    </source>
</evidence>
<feature type="region of interest" description="Disordered" evidence="6">
    <location>
        <begin position="627"/>
        <end position="648"/>
    </location>
</feature>
<evidence type="ECO:0000256" key="1">
    <source>
        <dbReference type="ARBA" id="ARBA00004141"/>
    </source>
</evidence>
<proteinExistence type="predicted"/>
<dbReference type="GO" id="GO:0050291">
    <property type="term" value="F:sphingosine N-acyltransferase activity"/>
    <property type="evidence" value="ECO:0007669"/>
    <property type="project" value="InterPro"/>
</dbReference>
<dbReference type="InterPro" id="IPR016439">
    <property type="entry name" value="Lag1/Lac1-like"/>
</dbReference>
<evidence type="ECO:0000256" key="4">
    <source>
        <dbReference type="ARBA" id="ARBA00023136"/>
    </source>
</evidence>
<evidence type="ECO:0000256" key="6">
    <source>
        <dbReference type="SAM" id="MobiDB-lite"/>
    </source>
</evidence>
<dbReference type="Pfam" id="PF03798">
    <property type="entry name" value="TRAM_LAG1_CLN8"/>
    <property type="match status" value="1"/>
</dbReference>
<keyword evidence="4 5" id="KW-0472">Membrane</keyword>
<evidence type="ECO:0000259" key="8">
    <source>
        <dbReference type="PROSITE" id="PS50922"/>
    </source>
</evidence>
<reference evidence="9 10" key="1">
    <citation type="journal article" date="2018" name="Plant J.">
        <title>Genome sequences of Chlorella sorokiniana UTEX 1602 and Micractinium conductrix SAG 241.80: implications to maltose excretion by a green alga.</title>
        <authorList>
            <person name="Arriola M.B."/>
            <person name="Velmurugan N."/>
            <person name="Zhang Y."/>
            <person name="Plunkett M.H."/>
            <person name="Hondzo H."/>
            <person name="Barney B.M."/>
        </authorList>
    </citation>
    <scope>NUCLEOTIDE SEQUENCE [LARGE SCALE GENOMIC DNA]</scope>
    <source>
        <strain evidence="10">UTEX 1602</strain>
    </source>
</reference>
<evidence type="ECO:0000256" key="2">
    <source>
        <dbReference type="ARBA" id="ARBA00022692"/>
    </source>
</evidence>
<organism evidence="9 10">
    <name type="scientific">Chlorella sorokiniana</name>
    <name type="common">Freshwater green alga</name>
    <dbReference type="NCBI Taxonomy" id="3076"/>
    <lineage>
        <taxon>Eukaryota</taxon>
        <taxon>Viridiplantae</taxon>
        <taxon>Chlorophyta</taxon>
        <taxon>core chlorophytes</taxon>
        <taxon>Trebouxiophyceae</taxon>
        <taxon>Chlorellales</taxon>
        <taxon>Chlorellaceae</taxon>
        <taxon>Chlorella clade</taxon>
        <taxon>Chlorella</taxon>
    </lineage>
</organism>
<dbReference type="PANTHER" id="PTHR12560:SF0">
    <property type="entry name" value="LD18904P"/>
    <property type="match status" value="1"/>
</dbReference>
<dbReference type="STRING" id="3076.A0A2P6TYK7"/>
<dbReference type="PANTHER" id="PTHR12560">
    <property type="entry name" value="LONGEVITY ASSURANCE FACTOR 1 LAG1"/>
    <property type="match status" value="1"/>
</dbReference>
<comment type="subcellular location">
    <subcellularLocation>
        <location evidence="1">Membrane</location>
        <topology evidence="1">Multi-pass membrane protein</topology>
    </subcellularLocation>
</comment>
<dbReference type="GO" id="GO:0005789">
    <property type="term" value="C:endoplasmic reticulum membrane"/>
    <property type="evidence" value="ECO:0007669"/>
    <property type="project" value="UniProtKB-SubCell"/>
</dbReference>
<dbReference type="OrthoDB" id="537032at2759"/>
<feature type="transmembrane region" description="Helical" evidence="7">
    <location>
        <begin position="142"/>
        <end position="163"/>
    </location>
</feature>
<dbReference type="PROSITE" id="PS50922">
    <property type="entry name" value="TLC"/>
    <property type="match status" value="1"/>
</dbReference>
<dbReference type="Gene3D" id="1.25.40.10">
    <property type="entry name" value="Tetratricopeptide repeat domain"/>
    <property type="match status" value="1"/>
</dbReference>
<dbReference type="AlphaFoldDB" id="A0A2P6TYK7"/>
<feature type="transmembrane region" description="Helical" evidence="7">
    <location>
        <begin position="39"/>
        <end position="56"/>
    </location>
</feature>
<name>A0A2P6TYK7_CHLSO</name>